<dbReference type="GO" id="GO:1905039">
    <property type="term" value="P:carboxylic acid transmembrane transport"/>
    <property type="evidence" value="ECO:0007669"/>
    <property type="project" value="UniProtKB-ARBA"/>
</dbReference>
<feature type="transmembrane region" description="Helical" evidence="8">
    <location>
        <begin position="79"/>
        <end position="103"/>
    </location>
</feature>
<evidence type="ECO:0000256" key="5">
    <source>
        <dbReference type="ARBA" id="ARBA00022989"/>
    </source>
</evidence>
<protein>
    <recommendedName>
        <fullName evidence="3">Sodium-dependent dicarboxylate transporter SdcS</fullName>
    </recommendedName>
    <alternativeName>
        <fullName evidence="7">Na(+)/dicarboxylate symporter</fullName>
    </alternativeName>
</protein>
<dbReference type="PANTHER" id="PTHR10283:SF82">
    <property type="entry name" value="SOLUTE CARRIER FAMILY 13 MEMBER 2"/>
    <property type="match status" value="1"/>
</dbReference>
<evidence type="ECO:0000313" key="9">
    <source>
        <dbReference type="EMBL" id="MPW26156.1"/>
    </source>
</evidence>
<gene>
    <name evidence="9" type="ORF">GC105_10180</name>
</gene>
<sequence length="464" mass="50826">MKRSQLIGLLISIAILVGMHFVPITPLLTFEGRNTLGILAVVLVLLITEPWPMGVTCILSIALLVIFKSVPNIPTALTGYTNPIVFFVLASFGISTAITKVPLSRRLLKFLMMKYGKNIEKMLFAFMLCSAVISSVISNVASTAVFIPIIINFLKIYEDKKDRLKTGKAFMIGLPVASMIGGMATPAGSSLNLMTIGVLEELTNTTITFVQWMFCGIPIVIIILPLAWQIIVRVYRPVEINSRQIHNYVNQIIVPSKMDGKEKYVLTLFISMFILWILGSWFPALNITLVTIVAFTLLFIPNYSILSWEEYLNSVSWPAFFLVASVISIGSALVTNGVSDWLVAVAFPSTLNLPVFGITFIVGIMVFLMLIPVPVAPALIPILGAPLVGLATNTGVSPVLTVMTLGLCVANCFLFPIDTVPVLTYMTGYYKINEMPKSTAIIQVLIAIVVAFWLPIALRILGFL</sequence>
<evidence type="ECO:0000256" key="6">
    <source>
        <dbReference type="ARBA" id="ARBA00023136"/>
    </source>
</evidence>
<evidence type="ECO:0000313" key="10">
    <source>
        <dbReference type="Proteomes" id="UP000440004"/>
    </source>
</evidence>
<evidence type="ECO:0000256" key="7">
    <source>
        <dbReference type="ARBA" id="ARBA00031174"/>
    </source>
</evidence>
<feature type="transmembrane region" description="Helical" evidence="8">
    <location>
        <begin position="395"/>
        <end position="417"/>
    </location>
</feature>
<keyword evidence="10" id="KW-1185">Reference proteome</keyword>
<comment type="caution">
    <text evidence="9">The sequence shown here is derived from an EMBL/GenBank/DDBJ whole genome shotgun (WGS) entry which is preliminary data.</text>
</comment>
<accession>A0A6A7K9T7</accession>
<dbReference type="PANTHER" id="PTHR10283">
    <property type="entry name" value="SOLUTE CARRIER FAMILY 13 MEMBER"/>
    <property type="match status" value="1"/>
</dbReference>
<feature type="transmembrane region" description="Helical" evidence="8">
    <location>
        <begin position="440"/>
        <end position="461"/>
    </location>
</feature>
<evidence type="ECO:0000256" key="3">
    <source>
        <dbReference type="ARBA" id="ARBA00020150"/>
    </source>
</evidence>
<reference evidence="9 10" key="1">
    <citation type="submission" date="2019-10" db="EMBL/GenBank/DDBJ databases">
        <title>Alkalibaculum tamaniensis sp.nov., a new alkaliphilic acetogen, isolated on methoxylated aromatics from a mud volcano.</title>
        <authorList>
            <person name="Khomyakova M.A."/>
            <person name="Merkel A.Y."/>
            <person name="Bonch-Osmolovskaya E.A."/>
            <person name="Slobodkin A.I."/>
        </authorList>
    </citation>
    <scope>NUCLEOTIDE SEQUENCE [LARGE SCALE GENOMIC DNA]</scope>
    <source>
        <strain evidence="9 10">M08DMB</strain>
    </source>
</reference>
<feature type="transmembrane region" description="Helical" evidence="8">
    <location>
        <begin position="209"/>
        <end position="235"/>
    </location>
</feature>
<evidence type="ECO:0000256" key="2">
    <source>
        <dbReference type="ARBA" id="ARBA00006772"/>
    </source>
</evidence>
<dbReference type="Proteomes" id="UP000440004">
    <property type="component" value="Unassembled WGS sequence"/>
</dbReference>
<feature type="transmembrane region" description="Helical" evidence="8">
    <location>
        <begin position="7"/>
        <end position="30"/>
    </location>
</feature>
<dbReference type="EMBL" id="WHNX01000014">
    <property type="protein sequence ID" value="MPW26156.1"/>
    <property type="molecule type" value="Genomic_DNA"/>
</dbReference>
<dbReference type="GO" id="GO:0008514">
    <property type="term" value="F:organic anion transmembrane transporter activity"/>
    <property type="evidence" value="ECO:0007669"/>
    <property type="project" value="UniProtKB-ARBA"/>
</dbReference>
<feature type="transmembrane region" description="Helical" evidence="8">
    <location>
        <begin position="317"/>
        <end position="335"/>
    </location>
</feature>
<organism evidence="9 10">
    <name type="scientific">Alkalibaculum sporogenes</name>
    <dbReference type="NCBI Taxonomy" id="2655001"/>
    <lineage>
        <taxon>Bacteria</taxon>
        <taxon>Bacillati</taxon>
        <taxon>Bacillota</taxon>
        <taxon>Clostridia</taxon>
        <taxon>Eubacteriales</taxon>
        <taxon>Eubacteriaceae</taxon>
        <taxon>Alkalibaculum</taxon>
    </lineage>
</organism>
<feature type="transmembrane region" description="Helical" evidence="8">
    <location>
        <begin position="264"/>
        <end position="281"/>
    </location>
</feature>
<dbReference type="Pfam" id="PF00939">
    <property type="entry name" value="Na_sulph_symp"/>
    <property type="match status" value="1"/>
</dbReference>
<evidence type="ECO:0000256" key="8">
    <source>
        <dbReference type="SAM" id="Phobius"/>
    </source>
</evidence>
<dbReference type="InterPro" id="IPR001898">
    <property type="entry name" value="SLC13A/DASS"/>
</dbReference>
<dbReference type="GO" id="GO:0005886">
    <property type="term" value="C:plasma membrane"/>
    <property type="evidence" value="ECO:0007669"/>
    <property type="project" value="TreeGrafter"/>
</dbReference>
<feature type="transmembrane region" description="Helical" evidence="8">
    <location>
        <begin position="123"/>
        <end position="149"/>
    </location>
</feature>
<keyword evidence="5 8" id="KW-1133">Transmembrane helix</keyword>
<feature type="transmembrane region" description="Helical" evidence="8">
    <location>
        <begin position="36"/>
        <end position="67"/>
    </location>
</feature>
<dbReference type="RefSeq" id="WP_152804381.1">
    <property type="nucleotide sequence ID" value="NZ_WHNX01000014.1"/>
</dbReference>
<dbReference type="AlphaFoldDB" id="A0A6A7K9T7"/>
<name>A0A6A7K9T7_9FIRM</name>
<comment type="subcellular location">
    <subcellularLocation>
        <location evidence="1">Membrane</location>
        <topology evidence="1">Multi-pass membrane protein</topology>
    </subcellularLocation>
</comment>
<comment type="similarity">
    <text evidence="2">Belongs to the SLC13A/DASS transporter (TC 2.A.47) family. NADC subfamily.</text>
</comment>
<feature type="transmembrane region" description="Helical" evidence="8">
    <location>
        <begin position="169"/>
        <end position="189"/>
    </location>
</feature>
<keyword evidence="6 8" id="KW-0472">Membrane</keyword>
<evidence type="ECO:0000256" key="4">
    <source>
        <dbReference type="ARBA" id="ARBA00022692"/>
    </source>
</evidence>
<keyword evidence="4 8" id="KW-0812">Transmembrane</keyword>
<evidence type="ECO:0000256" key="1">
    <source>
        <dbReference type="ARBA" id="ARBA00004141"/>
    </source>
</evidence>
<proteinExistence type="inferred from homology"/>
<feature type="transmembrane region" description="Helical" evidence="8">
    <location>
        <begin position="355"/>
        <end position="383"/>
    </location>
</feature>